<evidence type="ECO:0000259" key="3">
    <source>
        <dbReference type="Pfam" id="PF03816"/>
    </source>
</evidence>
<sequence length="349" mass="39432">MKEDPKHKKTKKSNSKFKKKYKKRRIFFVISLLLLFIVGIIGFYVTNKLGKLNKDSSISVSKEDLGIDKATEDTLNSFSSSDDVVNIALFGLDQRTEDEPCRSDAIIVLSVDTAHKKLKLTSIMRDSYVNIDGHGKDKLNHAYAYGGPQLAIKTLNQNFKLNITDYVSINFFELEKLIDDLGGVVIDIKPAEVPFINDHMKEVASLTQTPVTPLKNSGSQNLNGRQALAYSRIRYQGNGDYERTDRQRKVLEAIMHKVLNSNVSQYPALLDKLGPHVTTSLSNMEILSLGTSVVTSDTTNIEQVRFPYDGYFNDSGKMIGEVWYLPYDLDETSNQIHEYIYNDNLPKSK</sequence>
<organism evidence="4 5">
    <name type="scientific">Clostridium cadaveris</name>
    <dbReference type="NCBI Taxonomy" id="1529"/>
    <lineage>
        <taxon>Bacteria</taxon>
        <taxon>Bacillati</taxon>
        <taxon>Bacillota</taxon>
        <taxon>Clostridia</taxon>
        <taxon>Eubacteriales</taxon>
        <taxon>Clostridiaceae</taxon>
        <taxon>Clostridium</taxon>
    </lineage>
</organism>
<dbReference type="OrthoDB" id="9782542at2"/>
<dbReference type="InterPro" id="IPR050922">
    <property type="entry name" value="LytR/CpsA/Psr_CW_biosynth"/>
</dbReference>
<dbReference type="PANTHER" id="PTHR33392:SF6">
    <property type="entry name" value="POLYISOPRENYL-TEICHOIC ACID--PEPTIDOGLYCAN TEICHOIC ACID TRANSFERASE TAGU"/>
    <property type="match status" value="1"/>
</dbReference>
<dbReference type="PANTHER" id="PTHR33392">
    <property type="entry name" value="POLYISOPRENYL-TEICHOIC ACID--PEPTIDOGLYCAN TEICHOIC ACID TRANSFERASE TAGU"/>
    <property type="match status" value="1"/>
</dbReference>
<dbReference type="AlphaFoldDB" id="A0A1I2N4R8"/>
<keyword evidence="2" id="KW-0812">Transmembrane</keyword>
<dbReference type="EMBL" id="FOOE01000019">
    <property type="protein sequence ID" value="SFF98834.1"/>
    <property type="molecule type" value="Genomic_DNA"/>
</dbReference>
<feature type="transmembrane region" description="Helical" evidence="2">
    <location>
        <begin position="26"/>
        <end position="45"/>
    </location>
</feature>
<accession>A0A1I2N4R8</accession>
<dbReference type="STRING" id="1529.SAMN04487885_11916"/>
<keyword evidence="2" id="KW-1133">Transmembrane helix</keyword>
<proteinExistence type="inferred from homology"/>
<evidence type="ECO:0000256" key="1">
    <source>
        <dbReference type="ARBA" id="ARBA00006068"/>
    </source>
</evidence>
<dbReference type="Gene3D" id="3.40.630.190">
    <property type="entry name" value="LCP protein"/>
    <property type="match status" value="1"/>
</dbReference>
<evidence type="ECO:0000313" key="5">
    <source>
        <dbReference type="Proteomes" id="UP000182135"/>
    </source>
</evidence>
<dbReference type="RefSeq" id="WP_074845901.1">
    <property type="nucleotide sequence ID" value="NZ_CABMJC010000010.1"/>
</dbReference>
<evidence type="ECO:0000313" key="4">
    <source>
        <dbReference type="EMBL" id="SFF98834.1"/>
    </source>
</evidence>
<dbReference type="Proteomes" id="UP000182135">
    <property type="component" value="Unassembled WGS sequence"/>
</dbReference>
<keyword evidence="5" id="KW-1185">Reference proteome</keyword>
<reference evidence="4 5" key="1">
    <citation type="submission" date="2016-10" db="EMBL/GenBank/DDBJ databases">
        <authorList>
            <person name="de Groot N.N."/>
        </authorList>
    </citation>
    <scope>NUCLEOTIDE SEQUENCE [LARGE SCALE GENOMIC DNA]</scope>
    <source>
        <strain evidence="4 5">NLAE-zl-G419</strain>
    </source>
</reference>
<gene>
    <name evidence="4" type="ORF">SAMN04487885_11916</name>
</gene>
<name>A0A1I2N4R8_9CLOT</name>
<protein>
    <submittedName>
        <fullName evidence="4">Transcriptional attenuator, LytR family</fullName>
    </submittedName>
</protein>
<dbReference type="eggNOG" id="COG1316">
    <property type="taxonomic scope" value="Bacteria"/>
</dbReference>
<keyword evidence="2" id="KW-0472">Membrane</keyword>
<feature type="domain" description="Cell envelope-related transcriptional attenuator" evidence="3">
    <location>
        <begin position="102"/>
        <end position="259"/>
    </location>
</feature>
<evidence type="ECO:0000256" key="2">
    <source>
        <dbReference type="SAM" id="Phobius"/>
    </source>
</evidence>
<dbReference type="InterPro" id="IPR004474">
    <property type="entry name" value="LytR_CpsA_psr"/>
</dbReference>
<comment type="similarity">
    <text evidence="1">Belongs to the LytR/CpsA/Psr (LCP) family.</text>
</comment>
<dbReference type="Pfam" id="PF03816">
    <property type="entry name" value="LytR_cpsA_psr"/>
    <property type="match status" value="1"/>
</dbReference>
<dbReference type="NCBIfam" id="TIGR00350">
    <property type="entry name" value="lytR_cpsA_psr"/>
    <property type="match status" value="1"/>
</dbReference>